<dbReference type="AlphaFoldDB" id="A0A6U5LTK3"/>
<reference evidence="2" key="1">
    <citation type="submission" date="2021-01" db="EMBL/GenBank/DDBJ databases">
        <authorList>
            <person name="Corre E."/>
            <person name="Pelletier E."/>
            <person name="Niang G."/>
            <person name="Scheremetjew M."/>
            <person name="Finn R."/>
            <person name="Kale V."/>
            <person name="Holt S."/>
            <person name="Cochrane G."/>
            <person name="Meng A."/>
            <person name="Brown T."/>
            <person name="Cohen L."/>
        </authorList>
    </citation>
    <scope>NUCLEOTIDE SEQUENCE</scope>
    <source>
        <strain evidence="2">308</strain>
    </source>
</reference>
<feature type="region of interest" description="Disordered" evidence="1">
    <location>
        <begin position="103"/>
        <end position="125"/>
    </location>
</feature>
<evidence type="ECO:0000313" key="2">
    <source>
        <dbReference type="EMBL" id="CAD8901954.1"/>
    </source>
</evidence>
<organism evidence="2">
    <name type="scientific">Corethron hystrix</name>
    <dbReference type="NCBI Taxonomy" id="216773"/>
    <lineage>
        <taxon>Eukaryota</taxon>
        <taxon>Sar</taxon>
        <taxon>Stramenopiles</taxon>
        <taxon>Ochrophyta</taxon>
        <taxon>Bacillariophyta</taxon>
        <taxon>Coscinodiscophyceae</taxon>
        <taxon>Corethrophycidae</taxon>
        <taxon>Corethrales</taxon>
        <taxon>Corethraceae</taxon>
        <taxon>Corethron</taxon>
    </lineage>
</organism>
<name>A0A6U5LTK3_9STRA</name>
<gene>
    <name evidence="2" type="ORF">CHYS00102_LOCUS29173</name>
    <name evidence="3" type="ORF">CHYS00102_LOCUS29174</name>
</gene>
<sequence>MSPNNLSRIEIPRTAVWVQQVIQDVRAKYNVMMEKWIMGTDGGPGAPEDFTEWDKRDDGYLNDYCNDRWLCWVYMIDRSLGFLFSTKTREIAPNSALPEFGFGANPESLSETTPRPAKRSKRKKKEDILVSTTIMACANAMSQGMDRLASLVG</sequence>
<proteinExistence type="predicted"/>
<evidence type="ECO:0000313" key="3">
    <source>
        <dbReference type="EMBL" id="CAD8901955.1"/>
    </source>
</evidence>
<protein>
    <submittedName>
        <fullName evidence="2">Uncharacterized protein</fullName>
    </submittedName>
</protein>
<evidence type="ECO:0000256" key="1">
    <source>
        <dbReference type="SAM" id="MobiDB-lite"/>
    </source>
</evidence>
<accession>A0A6U5LTK3</accession>
<dbReference type="EMBL" id="HBFR01039905">
    <property type="protein sequence ID" value="CAD8901955.1"/>
    <property type="molecule type" value="Transcribed_RNA"/>
</dbReference>
<dbReference type="EMBL" id="HBFR01039904">
    <property type="protein sequence ID" value="CAD8901954.1"/>
    <property type="molecule type" value="Transcribed_RNA"/>
</dbReference>